<feature type="domain" description="CENP-V/GFA" evidence="6">
    <location>
        <begin position="83"/>
        <end position="196"/>
    </location>
</feature>
<evidence type="ECO:0000256" key="4">
    <source>
        <dbReference type="ARBA" id="ARBA00023239"/>
    </source>
</evidence>
<evidence type="ECO:0000259" key="6">
    <source>
        <dbReference type="PROSITE" id="PS51891"/>
    </source>
</evidence>
<keyword evidence="4" id="KW-0456">Lyase</keyword>
<evidence type="ECO:0000313" key="7">
    <source>
        <dbReference type="EMBL" id="GHP06550.1"/>
    </source>
</evidence>
<protein>
    <recommendedName>
        <fullName evidence="6">CENP-V/GFA domain-containing protein</fullName>
    </recommendedName>
</protein>
<keyword evidence="5" id="KW-0732">Signal</keyword>
<dbReference type="OrthoDB" id="498284at2759"/>
<accession>A0A830HL57</accession>
<gene>
    <name evidence="7" type="ORF">PPROV_000529500</name>
</gene>
<dbReference type="PANTHER" id="PTHR33337">
    <property type="entry name" value="GFA DOMAIN-CONTAINING PROTEIN"/>
    <property type="match status" value="1"/>
</dbReference>
<dbReference type="Proteomes" id="UP000660262">
    <property type="component" value="Unassembled WGS sequence"/>
</dbReference>
<dbReference type="PROSITE" id="PS51891">
    <property type="entry name" value="CENP_V_GFA"/>
    <property type="match status" value="1"/>
</dbReference>
<evidence type="ECO:0000256" key="5">
    <source>
        <dbReference type="SAM" id="SignalP"/>
    </source>
</evidence>
<comment type="similarity">
    <text evidence="1">Belongs to the Gfa family.</text>
</comment>
<dbReference type="AlphaFoldDB" id="A0A830HL57"/>
<keyword evidence="3" id="KW-0862">Zinc</keyword>
<dbReference type="PANTHER" id="PTHR33337:SF40">
    <property type="entry name" value="CENP-V_GFA DOMAIN-CONTAINING PROTEIN-RELATED"/>
    <property type="match status" value="1"/>
</dbReference>
<dbReference type="Gene3D" id="3.90.1590.10">
    <property type="entry name" value="glutathione-dependent formaldehyde- activating enzyme (gfa)"/>
    <property type="match status" value="1"/>
</dbReference>
<reference evidence="7" key="1">
    <citation type="submission" date="2020-10" db="EMBL/GenBank/DDBJ databases">
        <title>Unveiling of a novel bifunctional photoreceptor, Dualchrome1, isolated from a cosmopolitan green alga.</title>
        <authorList>
            <person name="Suzuki S."/>
            <person name="Kawachi M."/>
        </authorList>
    </citation>
    <scope>NUCLEOTIDE SEQUENCE</scope>
    <source>
        <strain evidence="7">NIES 2893</strain>
    </source>
</reference>
<evidence type="ECO:0000256" key="3">
    <source>
        <dbReference type="ARBA" id="ARBA00022833"/>
    </source>
</evidence>
<evidence type="ECO:0000313" key="8">
    <source>
        <dbReference type="Proteomes" id="UP000660262"/>
    </source>
</evidence>
<dbReference type="GO" id="GO:0046872">
    <property type="term" value="F:metal ion binding"/>
    <property type="evidence" value="ECO:0007669"/>
    <property type="project" value="UniProtKB-KW"/>
</dbReference>
<dbReference type="SUPFAM" id="SSF51316">
    <property type="entry name" value="Mss4-like"/>
    <property type="match status" value="1"/>
</dbReference>
<comment type="caution">
    <text evidence="7">The sequence shown here is derived from an EMBL/GenBank/DDBJ whole genome shotgun (WGS) entry which is preliminary data.</text>
</comment>
<keyword evidence="2" id="KW-0479">Metal-binding</keyword>
<evidence type="ECO:0000256" key="1">
    <source>
        <dbReference type="ARBA" id="ARBA00005495"/>
    </source>
</evidence>
<evidence type="ECO:0000256" key="2">
    <source>
        <dbReference type="ARBA" id="ARBA00022723"/>
    </source>
</evidence>
<name>A0A830HL57_9CHLO</name>
<dbReference type="InterPro" id="IPR006913">
    <property type="entry name" value="CENP-V/GFA"/>
</dbReference>
<dbReference type="Pfam" id="PF04828">
    <property type="entry name" value="GFA"/>
    <property type="match status" value="1"/>
</dbReference>
<dbReference type="GO" id="GO:0016846">
    <property type="term" value="F:carbon-sulfur lyase activity"/>
    <property type="evidence" value="ECO:0007669"/>
    <property type="project" value="InterPro"/>
</dbReference>
<organism evidence="7 8">
    <name type="scientific">Pycnococcus provasolii</name>
    <dbReference type="NCBI Taxonomy" id="41880"/>
    <lineage>
        <taxon>Eukaryota</taxon>
        <taxon>Viridiplantae</taxon>
        <taxon>Chlorophyta</taxon>
        <taxon>Pseudoscourfieldiophyceae</taxon>
        <taxon>Pseudoscourfieldiales</taxon>
        <taxon>Pycnococcaceae</taxon>
        <taxon>Pycnococcus</taxon>
    </lineage>
</organism>
<feature type="signal peptide" evidence="5">
    <location>
        <begin position="1"/>
        <end position="25"/>
    </location>
</feature>
<keyword evidence="8" id="KW-1185">Reference proteome</keyword>
<dbReference type="EMBL" id="BNJQ01000013">
    <property type="protein sequence ID" value="GHP06550.1"/>
    <property type="molecule type" value="Genomic_DNA"/>
</dbReference>
<sequence length="222" mass="23906">MCMRVRHSLSCRVVLLSSVSCISVASVPCRPAVVHSRACRSLIHSPASQRRRFIMASSSARRDSPSPSLAASASASAPIAGEYQGTCYCGKTRVSVKGAVKSASICHCNTCRKLSGAPFLAQALFSADDVEVSSDIQMASTQTSKAVTRYRCGACGSPTHASLATFGLTALPLSILVKESTRCPEELRPQLHLHYDSRVLDVNDQLPKYRKSVRHGELHEDD</sequence>
<dbReference type="InterPro" id="IPR011057">
    <property type="entry name" value="Mss4-like_sf"/>
</dbReference>
<proteinExistence type="inferred from homology"/>
<feature type="chain" id="PRO_5032683886" description="CENP-V/GFA domain-containing protein" evidence="5">
    <location>
        <begin position="26"/>
        <end position="222"/>
    </location>
</feature>